<evidence type="ECO:0000256" key="5">
    <source>
        <dbReference type="ARBA" id="ARBA00058938"/>
    </source>
</evidence>
<evidence type="ECO:0000256" key="4">
    <source>
        <dbReference type="ARBA" id="ARBA00023163"/>
    </source>
</evidence>
<evidence type="ECO:0000259" key="8">
    <source>
        <dbReference type="PROSITE" id="PS51078"/>
    </source>
</evidence>
<evidence type="ECO:0000256" key="2">
    <source>
        <dbReference type="ARBA" id="ARBA00023015"/>
    </source>
</evidence>
<organism evidence="9 10">
    <name type="scientific">Virgisporangium aliadipatigenens</name>
    <dbReference type="NCBI Taxonomy" id="741659"/>
    <lineage>
        <taxon>Bacteria</taxon>
        <taxon>Bacillati</taxon>
        <taxon>Actinomycetota</taxon>
        <taxon>Actinomycetes</taxon>
        <taxon>Micromonosporales</taxon>
        <taxon>Micromonosporaceae</taxon>
        <taxon>Virgisporangium</taxon>
    </lineage>
</organism>
<name>A0A8J3YQ93_9ACTN</name>
<dbReference type="Gene3D" id="3.30.450.40">
    <property type="match status" value="1"/>
</dbReference>
<keyword evidence="10" id="KW-1185">Reference proteome</keyword>
<keyword evidence="1" id="KW-0319">Glycerol metabolism</keyword>
<dbReference type="PANTHER" id="PTHR30136">
    <property type="entry name" value="HELIX-TURN-HELIX TRANSCRIPTIONAL REGULATOR, ICLR FAMILY"/>
    <property type="match status" value="1"/>
</dbReference>
<dbReference type="Gene3D" id="1.10.10.10">
    <property type="entry name" value="Winged helix-like DNA-binding domain superfamily/Winged helix DNA-binding domain"/>
    <property type="match status" value="1"/>
</dbReference>
<keyword evidence="2" id="KW-0805">Transcription regulation</keyword>
<reference evidence="9" key="1">
    <citation type="submission" date="2021-01" db="EMBL/GenBank/DDBJ databases">
        <title>Whole genome shotgun sequence of Virgisporangium aliadipatigenens NBRC 105644.</title>
        <authorList>
            <person name="Komaki H."/>
            <person name="Tamura T."/>
        </authorList>
    </citation>
    <scope>NUCLEOTIDE SEQUENCE</scope>
    <source>
        <strain evidence="9">NBRC 105644</strain>
    </source>
</reference>
<evidence type="ECO:0000256" key="3">
    <source>
        <dbReference type="ARBA" id="ARBA00023125"/>
    </source>
</evidence>
<feature type="domain" description="HTH iclR-type" evidence="7">
    <location>
        <begin position="9"/>
        <end position="70"/>
    </location>
</feature>
<dbReference type="AlphaFoldDB" id="A0A8J3YQ93"/>
<dbReference type="InterPro" id="IPR005471">
    <property type="entry name" value="Tscrpt_reg_IclR_N"/>
</dbReference>
<keyword evidence="4" id="KW-0804">Transcription</keyword>
<dbReference type="PROSITE" id="PS51077">
    <property type="entry name" value="HTH_ICLR"/>
    <property type="match status" value="1"/>
</dbReference>
<evidence type="ECO:0000313" key="10">
    <source>
        <dbReference type="Proteomes" id="UP000619260"/>
    </source>
</evidence>
<proteinExistence type="predicted"/>
<protein>
    <recommendedName>
        <fullName evidence="6">Glycerol operon regulatory protein</fullName>
    </recommendedName>
</protein>
<dbReference type="InterPro" id="IPR036390">
    <property type="entry name" value="WH_DNA-bd_sf"/>
</dbReference>
<dbReference type="RefSeq" id="WP_203902914.1">
    <property type="nucleotide sequence ID" value="NZ_BOPF01000028.1"/>
</dbReference>
<dbReference type="InterPro" id="IPR036388">
    <property type="entry name" value="WH-like_DNA-bd_sf"/>
</dbReference>
<dbReference type="Pfam" id="PF09339">
    <property type="entry name" value="HTH_IclR"/>
    <property type="match status" value="1"/>
</dbReference>
<gene>
    <name evidence="9" type="ORF">Val02_63270</name>
</gene>
<accession>A0A8J3YQ93</accession>
<dbReference type="GO" id="GO:0003700">
    <property type="term" value="F:DNA-binding transcription factor activity"/>
    <property type="evidence" value="ECO:0007669"/>
    <property type="project" value="TreeGrafter"/>
</dbReference>
<dbReference type="InterPro" id="IPR014757">
    <property type="entry name" value="Tscrpt_reg_IclR_C"/>
</dbReference>
<dbReference type="FunFam" id="1.10.10.10:FF:000056">
    <property type="entry name" value="IclR family transcriptional regulator"/>
    <property type="match status" value="1"/>
</dbReference>
<dbReference type="Pfam" id="PF01614">
    <property type="entry name" value="IclR_C"/>
    <property type="match status" value="1"/>
</dbReference>
<comment type="function">
    <text evidence="5">May be an activator protein for the gylABX operon.</text>
</comment>
<dbReference type="GO" id="GO:0006071">
    <property type="term" value="P:glycerol metabolic process"/>
    <property type="evidence" value="ECO:0007669"/>
    <property type="project" value="UniProtKB-KW"/>
</dbReference>
<dbReference type="GO" id="GO:0003677">
    <property type="term" value="F:DNA binding"/>
    <property type="evidence" value="ECO:0007669"/>
    <property type="project" value="UniProtKB-KW"/>
</dbReference>
<dbReference type="InterPro" id="IPR050707">
    <property type="entry name" value="HTH_MetabolicPath_Reg"/>
</dbReference>
<dbReference type="InterPro" id="IPR029016">
    <property type="entry name" value="GAF-like_dom_sf"/>
</dbReference>
<dbReference type="GO" id="GO:0045892">
    <property type="term" value="P:negative regulation of DNA-templated transcription"/>
    <property type="evidence" value="ECO:0007669"/>
    <property type="project" value="TreeGrafter"/>
</dbReference>
<comment type="caution">
    <text evidence="9">The sequence shown here is derived from an EMBL/GenBank/DDBJ whole genome shotgun (WGS) entry which is preliminary data.</text>
</comment>
<evidence type="ECO:0000256" key="1">
    <source>
        <dbReference type="ARBA" id="ARBA00022798"/>
    </source>
</evidence>
<dbReference type="SUPFAM" id="SSF46785">
    <property type="entry name" value="Winged helix' DNA-binding domain"/>
    <property type="match status" value="1"/>
</dbReference>
<sequence>MSTRREPGVSVTARLLRVFEAFTAEQPRLTLSEIARRVGLPLATAHRMIDELVRWGALERDDDARYHIGLRLWEVGALAPRGLGVRERAMPFLEDLYEATHQNVQLAVRDGVEALYVERLSGRGAVKVISRVGGRLPLHATGVGLALLAFAPADVQEQVLAGPLRAFTRKTVTSAHELRRVLATVRLEGVVIIEGGVDLDALSVAAPIFDRTDQVAAALSIVIPASEPPAPYTPVVRAAARGVSRALGAPRALRRPT</sequence>
<dbReference type="SMART" id="SM00346">
    <property type="entry name" value="HTH_ICLR"/>
    <property type="match status" value="1"/>
</dbReference>
<dbReference type="Proteomes" id="UP000619260">
    <property type="component" value="Unassembled WGS sequence"/>
</dbReference>
<dbReference type="EMBL" id="BOPF01000028">
    <property type="protein sequence ID" value="GIJ49441.1"/>
    <property type="molecule type" value="Genomic_DNA"/>
</dbReference>
<evidence type="ECO:0000313" key="9">
    <source>
        <dbReference type="EMBL" id="GIJ49441.1"/>
    </source>
</evidence>
<keyword evidence="3" id="KW-0238">DNA-binding</keyword>
<evidence type="ECO:0000259" key="7">
    <source>
        <dbReference type="PROSITE" id="PS51077"/>
    </source>
</evidence>
<dbReference type="SUPFAM" id="SSF55781">
    <property type="entry name" value="GAF domain-like"/>
    <property type="match status" value="1"/>
</dbReference>
<dbReference type="PANTHER" id="PTHR30136:SF24">
    <property type="entry name" value="HTH-TYPE TRANSCRIPTIONAL REPRESSOR ALLR"/>
    <property type="match status" value="1"/>
</dbReference>
<evidence type="ECO:0000256" key="6">
    <source>
        <dbReference type="ARBA" id="ARBA00070406"/>
    </source>
</evidence>
<dbReference type="PROSITE" id="PS51078">
    <property type="entry name" value="ICLR_ED"/>
    <property type="match status" value="1"/>
</dbReference>
<feature type="domain" description="IclR-ED" evidence="8">
    <location>
        <begin position="71"/>
        <end position="249"/>
    </location>
</feature>